<name>Q4KBK4_PSEF5</name>
<reference evidence="2 3" key="1">
    <citation type="journal article" date="2005" name="Nat. Biotechnol.">
        <title>Complete genome sequence of the plant commensal Pseudomonas fluorescens Pf-5.</title>
        <authorList>
            <person name="Paulsen I.T."/>
            <person name="Press C.M."/>
            <person name="Ravel J."/>
            <person name="Kobayashi D.Y."/>
            <person name="Myers G.S."/>
            <person name="Mavrodi D.V."/>
            <person name="DeBoy R.T."/>
            <person name="Seshadri R."/>
            <person name="Ren Q."/>
            <person name="Madupu R."/>
            <person name="Dodson R.J."/>
            <person name="Durkin A.S."/>
            <person name="Brinkac L.M."/>
            <person name="Daugherty S.C."/>
            <person name="Sullivan S.A."/>
            <person name="Rosovitz M.J."/>
            <person name="Gwinn M.L."/>
            <person name="Zhou L."/>
            <person name="Schneider D.J."/>
            <person name="Cartinhour S.W."/>
            <person name="Nelson W.C."/>
            <person name="Weidman J."/>
            <person name="Watkins K."/>
            <person name="Tran K."/>
            <person name="Khouri H."/>
            <person name="Pierson E.A."/>
            <person name="Pierson L.S.III."/>
            <person name="Thomashow L.S."/>
            <person name="Loper J.E."/>
        </authorList>
    </citation>
    <scope>NUCLEOTIDE SEQUENCE [LARGE SCALE GENOMIC DNA]</scope>
    <source>
        <strain evidence="3">ATCC BAA-477 / NRRL B-23932 / Pf-5</strain>
    </source>
</reference>
<dbReference type="Proteomes" id="UP000008540">
    <property type="component" value="Chromosome"/>
</dbReference>
<sequence length="66" mass="7455">MVVSYSHVFKFDAELLTLSRARIDSMVMRLTVVLLLLYSTPILSSAQPVEGEPETSRERLTSLLQD</sequence>
<organism evidence="2 3">
    <name type="scientific">Pseudomonas fluorescens (strain ATCC BAA-477 / NRRL B-23932 / Pf-5)</name>
    <dbReference type="NCBI Taxonomy" id="220664"/>
    <lineage>
        <taxon>Bacteria</taxon>
        <taxon>Pseudomonadati</taxon>
        <taxon>Pseudomonadota</taxon>
        <taxon>Gammaproteobacteria</taxon>
        <taxon>Pseudomonadales</taxon>
        <taxon>Pseudomonadaceae</taxon>
        <taxon>Pseudomonas</taxon>
    </lineage>
</organism>
<feature type="region of interest" description="Disordered" evidence="1">
    <location>
        <begin position="46"/>
        <end position="66"/>
    </location>
</feature>
<evidence type="ECO:0000313" key="2">
    <source>
        <dbReference type="EMBL" id="AAY92543.1"/>
    </source>
</evidence>
<dbReference type="EMBL" id="CP000076">
    <property type="protein sequence ID" value="AAY92543.1"/>
    <property type="molecule type" value="Genomic_DNA"/>
</dbReference>
<proteinExistence type="predicted"/>
<dbReference type="eggNOG" id="ENOG5031TS4">
    <property type="taxonomic scope" value="Bacteria"/>
</dbReference>
<protein>
    <submittedName>
        <fullName evidence="2">Uncharacterized protein</fullName>
    </submittedName>
</protein>
<dbReference type="KEGG" id="pfl:PFL_3274"/>
<dbReference type="HOGENOM" id="CLU_2827896_0_0_6"/>
<evidence type="ECO:0000256" key="1">
    <source>
        <dbReference type="SAM" id="MobiDB-lite"/>
    </source>
</evidence>
<gene>
    <name evidence="2" type="ordered locus">PFL_3274</name>
</gene>
<accession>Q4KBK4</accession>
<dbReference type="AlphaFoldDB" id="Q4KBK4"/>
<dbReference type="STRING" id="220664.PFL_3274"/>
<evidence type="ECO:0000313" key="3">
    <source>
        <dbReference type="Proteomes" id="UP000008540"/>
    </source>
</evidence>